<keyword evidence="2" id="KW-0479">Metal-binding</keyword>
<name>A0A1I8APE6_9BILA</name>
<evidence type="ECO:0000256" key="6">
    <source>
        <dbReference type="PROSITE-ProRule" id="PRU01211"/>
    </source>
</evidence>
<keyword evidence="5" id="KW-0482">Metalloprotease</keyword>
<evidence type="ECO:0000256" key="8">
    <source>
        <dbReference type="SAM" id="SignalP"/>
    </source>
</evidence>
<keyword evidence="3" id="KW-0378">Hydrolase</keyword>
<dbReference type="GO" id="GO:0046872">
    <property type="term" value="F:metal ion binding"/>
    <property type="evidence" value="ECO:0007669"/>
    <property type="project" value="UniProtKB-KW"/>
</dbReference>
<evidence type="ECO:0000259" key="9">
    <source>
        <dbReference type="PROSITE" id="PS51864"/>
    </source>
</evidence>
<evidence type="ECO:0000256" key="1">
    <source>
        <dbReference type="ARBA" id="ARBA00022670"/>
    </source>
</evidence>
<evidence type="ECO:0000313" key="10">
    <source>
        <dbReference type="Proteomes" id="UP000095287"/>
    </source>
</evidence>
<evidence type="ECO:0000256" key="4">
    <source>
        <dbReference type="ARBA" id="ARBA00022833"/>
    </source>
</evidence>
<protein>
    <submittedName>
        <fullName evidence="11">Astacin domain-containing protein</fullName>
    </submittedName>
</protein>
<dbReference type="PANTHER" id="PTHR10127:SF780">
    <property type="entry name" value="METALLOENDOPEPTIDASE"/>
    <property type="match status" value="1"/>
</dbReference>
<feature type="domain" description="Peptidase M12A" evidence="9">
    <location>
        <begin position="309"/>
        <end position="419"/>
    </location>
</feature>
<evidence type="ECO:0000313" key="11">
    <source>
        <dbReference type="WBParaSite" id="L893_g7516.t1"/>
    </source>
</evidence>
<accession>A0A1I8APE6</accession>
<keyword evidence="8" id="KW-0732">Signal</keyword>
<dbReference type="PANTHER" id="PTHR10127">
    <property type="entry name" value="DISCOIDIN, CUB, EGF, LAMININ , AND ZINC METALLOPROTEASE DOMAIN CONTAINING"/>
    <property type="match status" value="1"/>
</dbReference>
<evidence type="ECO:0000256" key="2">
    <source>
        <dbReference type="ARBA" id="ARBA00022723"/>
    </source>
</evidence>
<evidence type="ECO:0000256" key="3">
    <source>
        <dbReference type="ARBA" id="ARBA00022801"/>
    </source>
</evidence>
<feature type="region of interest" description="Disordered" evidence="7">
    <location>
        <begin position="61"/>
        <end position="98"/>
    </location>
</feature>
<reference evidence="11" key="1">
    <citation type="submission" date="2016-11" db="UniProtKB">
        <authorList>
            <consortium name="WormBaseParasite"/>
        </authorList>
    </citation>
    <scope>IDENTIFICATION</scope>
</reference>
<dbReference type="AlphaFoldDB" id="A0A1I8APE6"/>
<evidence type="ECO:0000256" key="7">
    <source>
        <dbReference type="SAM" id="MobiDB-lite"/>
    </source>
</evidence>
<proteinExistence type="predicted"/>
<comment type="caution">
    <text evidence="6">Lacks conserved residue(s) required for the propagation of feature annotation.</text>
</comment>
<keyword evidence="1" id="KW-0645">Protease</keyword>
<feature type="chain" id="PRO_5009314933" evidence="8">
    <location>
        <begin position="25"/>
        <end position="419"/>
    </location>
</feature>
<keyword evidence="10" id="KW-1185">Reference proteome</keyword>
<dbReference type="Proteomes" id="UP000095287">
    <property type="component" value="Unplaced"/>
</dbReference>
<dbReference type="PROSITE" id="PS51864">
    <property type="entry name" value="ASTACIN"/>
    <property type="match status" value="1"/>
</dbReference>
<dbReference type="GO" id="GO:0006508">
    <property type="term" value="P:proteolysis"/>
    <property type="evidence" value="ECO:0007669"/>
    <property type="project" value="UniProtKB-KW"/>
</dbReference>
<feature type="compositionally biased region" description="Low complexity" evidence="7">
    <location>
        <begin position="61"/>
        <end position="73"/>
    </location>
</feature>
<feature type="compositionally biased region" description="Polar residues" evidence="7">
    <location>
        <begin position="74"/>
        <end position="84"/>
    </location>
</feature>
<dbReference type="WBParaSite" id="L893_g7516.t1">
    <property type="protein sequence ID" value="L893_g7516.t1"/>
    <property type="gene ID" value="L893_g7516"/>
</dbReference>
<organism evidence="10 11">
    <name type="scientific">Steinernema glaseri</name>
    <dbReference type="NCBI Taxonomy" id="37863"/>
    <lineage>
        <taxon>Eukaryota</taxon>
        <taxon>Metazoa</taxon>
        <taxon>Ecdysozoa</taxon>
        <taxon>Nematoda</taxon>
        <taxon>Chromadorea</taxon>
        <taxon>Rhabditida</taxon>
        <taxon>Tylenchina</taxon>
        <taxon>Panagrolaimomorpha</taxon>
        <taxon>Strongyloidoidea</taxon>
        <taxon>Steinernematidae</taxon>
        <taxon>Steinernema</taxon>
    </lineage>
</organism>
<dbReference type="SUPFAM" id="SSF55486">
    <property type="entry name" value="Metalloproteases ('zincins'), catalytic domain"/>
    <property type="match status" value="1"/>
</dbReference>
<dbReference type="Gene3D" id="3.40.390.10">
    <property type="entry name" value="Collagenase (Catalytic Domain)"/>
    <property type="match status" value="1"/>
</dbReference>
<dbReference type="GO" id="GO:0004222">
    <property type="term" value="F:metalloendopeptidase activity"/>
    <property type="evidence" value="ECO:0007669"/>
    <property type="project" value="InterPro"/>
</dbReference>
<keyword evidence="4" id="KW-0862">Zinc</keyword>
<dbReference type="InterPro" id="IPR024079">
    <property type="entry name" value="MetalloPept_cat_dom_sf"/>
</dbReference>
<feature type="signal peptide" evidence="8">
    <location>
        <begin position="1"/>
        <end position="24"/>
    </location>
</feature>
<evidence type="ECO:0000256" key="5">
    <source>
        <dbReference type="ARBA" id="ARBA00023049"/>
    </source>
</evidence>
<sequence>MDFHRFLVSCLALFLTINQCNVGAQNPVAPVDPAAATTVAVPSVPPVDPSVTQTTTTASVVSSDTPTVPASTPITTTLGSQVPSVSPGPMPPATVDQSGTTVASVPLQTSTPVTTTIPATSPMNLSSILPITLTTNLPQPVVSIAPGIVPSTPPHPVTPPQTAEERLTALENNIPKTADGIEIKGKNLIIKTGSRLFAYKGGRPNMTAEIEQIAKVLADSNQRKTQALNPKPLPAGAPLNYQQINAVYKFSEVIVEGDISVTLKDAKTRVPPPPPVVATLAQIVSTRVNMTASSPPPPTTPPAPRARRQALYDTNYPSDIWTNGVYYSFDSKLSANARRVIQQAMSFWQANTCVRFIQTNPNGSTSYPVIVFISGEGCYSPVGRKTDVQIQYVSIGPQCETVGIDLLAYYSCVLMLFVL</sequence>
<dbReference type="Pfam" id="PF01400">
    <property type="entry name" value="Astacin"/>
    <property type="match status" value="1"/>
</dbReference>
<dbReference type="InterPro" id="IPR001506">
    <property type="entry name" value="Peptidase_M12A"/>
</dbReference>